<proteinExistence type="predicted"/>
<dbReference type="InterPro" id="IPR005467">
    <property type="entry name" value="His_kinase_dom"/>
</dbReference>
<dbReference type="EC" id="2.7.13.3" evidence="2"/>
<evidence type="ECO:0000256" key="1">
    <source>
        <dbReference type="ARBA" id="ARBA00000085"/>
    </source>
</evidence>
<dbReference type="Proteomes" id="UP000198703">
    <property type="component" value="Unassembled WGS sequence"/>
</dbReference>
<organism evidence="8 9">
    <name type="scientific">Rubrimonas cliftonensis</name>
    <dbReference type="NCBI Taxonomy" id="89524"/>
    <lineage>
        <taxon>Bacteria</taxon>
        <taxon>Pseudomonadati</taxon>
        <taxon>Pseudomonadota</taxon>
        <taxon>Alphaproteobacteria</taxon>
        <taxon>Rhodobacterales</taxon>
        <taxon>Paracoccaceae</taxon>
        <taxon>Rubrimonas</taxon>
    </lineage>
</organism>
<feature type="domain" description="Response regulatory" evidence="7">
    <location>
        <begin position="581"/>
        <end position="697"/>
    </location>
</feature>
<protein>
    <recommendedName>
        <fullName evidence="2">histidine kinase</fullName>
        <ecNumber evidence="2">2.7.13.3</ecNumber>
    </recommendedName>
</protein>
<evidence type="ECO:0000256" key="3">
    <source>
        <dbReference type="ARBA" id="ARBA00022553"/>
    </source>
</evidence>
<keyword evidence="8" id="KW-0418">Kinase</keyword>
<keyword evidence="5" id="KW-0472">Membrane</keyword>
<dbReference type="InterPro" id="IPR003661">
    <property type="entry name" value="HisK_dim/P_dom"/>
</dbReference>
<dbReference type="InterPro" id="IPR011006">
    <property type="entry name" value="CheY-like_superfamily"/>
</dbReference>
<dbReference type="InterPro" id="IPR036097">
    <property type="entry name" value="HisK_dim/P_sf"/>
</dbReference>
<dbReference type="PANTHER" id="PTHR43065:SF42">
    <property type="entry name" value="TWO-COMPONENT SENSOR PPRA"/>
    <property type="match status" value="1"/>
</dbReference>
<name>A0A1H3XEL7_9RHOB</name>
<dbReference type="Gene3D" id="3.30.565.10">
    <property type="entry name" value="Histidine kinase-like ATPase, C-terminal domain"/>
    <property type="match status" value="1"/>
</dbReference>
<dbReference type="SUPFAM" id="SSF52172">
    <property type="entry name" value="CheY-like"/>
    <property type="match status" value="1"/>
</dbReference>
<evidence type="ECO:0000256" key="5">
    <source>
        <dbReference type="SAM" id="Phobius"/>
    </source>
</evidence>
<dbReference type="SUPFAM" id="SSF47384">
    <property type="entry name" value="Homodimeric domain of signal transducing histidine kinase"/>
    <property type="match status" value="1"/>
</dbReference>
<dbReference type="PROSITE" id="PS50110">
    <property type="entry name" value="RESPONSE_REGULATORY"/>
    <property type="match status" value="1"/>
</dbReference>
<evidence type="ECO:0000256" key="4">
    <source>
        <dbReference type="PROSITE-ProRule" id="PRU00169"/>
    </source>
</evidence>
<dbReference type="Pfam" id="PF02518">
    <property type="entry name" value="HATPase_c"/>
    <property type="match status" value="1"/>
</dbReference>
<dbReference type="EMBL" id="FNQM01000002">
    <property type="protein sequence ID" value="SDZ97062.1"/>
    <property type="molecule type" value="Genomic_DNA"/>
</dbReference>
<dbReference type="PROSITE" id="PS50109">
    <property type="entry name" value="HIS_KIN"/>
    <property type="match status" value="1"/>
</dbReference>
<accession>A0A1H3XEL7</accession>
<dbReference type="AlphaFoldDB" id="A0A1H3XEL7"/>
<evidence type="ECO:0000256" key="2">
    <source>
        <dbReference type="ARBA" id="ARBA00012438"/>
    </source>
</evidence>
<feature type="transmembrane region" description="Helical" evidence="5">
    <location>
        <begin position="60"/>
        <end position="80"/>
    </location>
</feature>
<dbReference type="PRINTS" id="PR00344">
    <property type="entry name" value="BCTRLSENSOR"/>
</dbReference>
<dbReference type="Gene3D" id="3.30.450.20">
    <property type="entry name" value="PAS domain"/>
    <property type="match status" value="1"/>
</dbReference>
<dbReference type="Gene3D" id="1.10.287.130">
    <property type="match status" value="1"/>
</dbReference>
<dbReference type="SUPFAM" id="SSF55874">
    <property type="entry name" value="ATPase domain of HSP90 chaperone/DNA topoisomerase II/histidine kinase"/>
    <property type="match status" value="1"/>
</dbReference>
<keyword evidence="5" id="KW-1133">Transmembrane helix</keyword>
<dbReference type="Gene3D" id="3.40.50.2300">
    <property type="match status" value="1"/>
</dbReference>
<keyword evidence="8" id="KW-0808">Transferase</keyword>
<comment type="catalytic activity">
    <reaction evidence="1">
        <text>ATP + protein L-histidine = ADP + protein N-phospho-L-histidine.</text>
        <dbReference type="EC" id="2.7.13.3"/>
    </reaction>
</comment>
<gene>
    <name evidence="8" type="ORF">SAMN05444370_102366</name>
</gene>
<dbReference type="InterPro" id="IPR001789">
    <property type="entry name" value="Sig_transdc_resp-reg_receiver"/>
</dbReference>
<feature type="domain" description="Histidine kinase" evidence="6">
    <location>
        <begin position="334"/>
        <end position="557"/>
    </location>
</feature>
<sequence>MTQHYVATAVVAAAPSAAPDRRAAHGASAQRALPAIAFAMFATVSAALAVFAAVESGGVAAGSAALGAVGVAAAACWVAVRRQRGPASSARRAARAFEAFFGTAPEPAALTDADGWLIAANAAAGGHDAPAPDRGPVAALLSGHVDDPAAVVYRMLSAAAASGVAEEVATGPKGPVIVGARSMRDGAVLWTIARAAAPARLSSGADLVLESLPIAVARLSIDGVVLSANAAARMLLGGAMRPGVALADVIEGLGRPMSVRIAEAERGDSSGRPEIARGEADGREVFAQVSLTRTEIDGGAFLFAVMADATELKTLEAQFVQSQKMQAVGQLAGGVAHDFNNLLTAIAGHTDLMLQRHEHGDLDYADLTQVRQNANRAAGLVRQLLAFSRKQTLRPTVVNLVDTLTETSHLLNRLLGERVRLAITHAENLGLVKVDERQFEQVVMNLAVNARDAMPNGGSVSIVTSNARIDAEQRHGRAVVPKGDYVLIEIVDEGTGIPTDKIDQIFEPFFTTKRAGEGTGLGLSTVYGIVKQTGGFIFARNRVEGGAAFSIYLPRYYPAQGEVAPAVAPIAQPADLTGRGVVMLIEDETPVRAFAARALKLRGYQVVEAASGEEALEILADPDLAIDVIVSDVVMPGMDGPACVLEARKMRPDVKVVFVSGYAEDSLRRSIDGVGECMFLPKPFSLNELTAKVKECVSS</sequence>
<evidence type="ECO:0000259" key="7">
    <source>
        <dbReference type="PROSITE" id="PS50110"/>
    </source>
</evidence>
<dbReference type="SMART" id="SM00448">
    <property type="entry name" value="REC"/>
    <property type="match status" value="1"/>
</dbReference>
<dbReference type="InterPro" id="IPR004358">
    <property type="entry name" value="Sig_transdc_His_kin-like_C"/>
</dbReference>
<dbReference type="STRING" id="89524.SAMN05444370_102366"/>
<dbReference type="PANTHER" id="PTHR43065">
    <property type="entry name" value="SENSOR HISTIDINE KINASE"/>
    <property type="match status" value="1"/>
</dbReference>
<keyword evidence="5" id="KW-0812">Transmembrane</keyword>
<dbReference type="CDD" id="cd00082">
    <property type="entry name" value="HisKA"/>
    <property type="match status" value="1"/>
</dbReference>
<evidence type="ECO:0000313" key="8">
    <source>
        <dbReference type="EMBL" id="SDZ97062.1"/>
    </source>
</evidence>
<dbReference type="Pfam" id="PF00072">
    <property type="entry name" value="Response_reg"/>
    <property type="match status" value="1"/>
</dbReference>
<evidence type="ECO:0000313" key="9">
    <source>
        <dbReference type="Proteomes" id="UP000198703"/>
    </source>
</evidence>
<dbReference type="SMART" id="SM00388">
    <property type="entry name" value="HisKA"/>
    <property type="match status" value="1"/>
</dbReference>
<keyword evidence="9" id="KW-1185">Reference proteome</keyword>
<dbReference type="SMART" id="SM00387">
    <property type="entry name" value="HATPase_c"/>
    <property type="match status" value="1"/>
</dbReference>
<dbReference type="Pfam" id="PF00512">
    <property type="entry name" value="HisKA"/>
    <property type="match status" value="1"/>
</dbReference>
<reference evidence="8 9" key="1">
    <citation type="submission" date="2016-10" db="EMBL/GenBank/DDBJ databases">
        <authorList>
            <person name="de Groot N.N."/>
        </authorList>
    </citation>
    <scope>NUCLEOTIDE SEQUENCE [LARGE SCALE GENOMIC DNA]</scope>
    <source>
        <strain evidence="8 9">DSM 15345</strain>
    </source>
</reference>
<keyword evidence="3 4" id="KW-0597">Phosphoprotein</keyword>
<feature type="modified residue" description="4-aspartylphosphate" evidence="4">
    <location>
        <position position="632"/>
    </location>
</feature>
<dbReference type="FunFam" id="1.10.287.130:FF:000037">
    <property type="entry name" value="Hybrid sensor histidine kinase/response regulator"/>
    <property type="match status" value="1"/>
</dbReference>
<dbReference type="GO" id="GO:0000155">
    <property type="term" value="F:phosphorelay sensor kinase activity"/>
    <property type="evidence" value="ECO:0007669"/>
    <property type="project" value="InterPro"/>
</dbReference>
<dbReference type="InterPro" id="IPR003594">
    <property type="entry name" value="HATPase_dom"/>
</dbReference>
<feature type="transmembrane region" description="Helical" evidence="5">
    <location>
        <begin position="32"/>
        <end position="54"/>
    </location>
</feature>
<dbReference type="InterPro" id="IPR036890">
    <property type="entry name" value="HATPase_C_sf"/>
</dbReference>
<dbReference type="RefSeq" id="WP_245730933.1">
    <property type="nucleotide sequence ID" value="NZ_FNQM01000002.1"/>
</dbReference>
<evidence type="ECO:0000259" key="6">
    <source>
        <dbReference type="PROSITE" id="PS50109"/>
    </source>
</evidence>